<proteinExistence type="predicted"/>
<organism evidence="1 2">
    <name type="scientific">Segatella copri</name>
    <dbReference type="NCBI Taxonomy" id="165179"/>
    <lineage>
        <taxon>Bacteria</taxon>
        <taxon>Pseudomonadati</taxon>
        <taxon>Bacteroidota</taxon>
        <taxon>Bacteroidia</taxon>
        <taxon>Bacteroidales</taxon>
        <taxon>Prevotellaceae</taxon>
        <taxon>Segatella</taxon>
    </lineage>
</organism>
<reference evidence="1 2" key="1">
    <citation type="submission" date="2018-08" db="EMBL/GenBank/DDBJ databases">
        <title>A genome reference for cultivated species of the human gut microbiota.</title>
        <authorList>
            <person name="Zou Y."/>
            <person name="Xue W."/>
            <person name="Luo G."/>
        </authorList>
    </citation>
    <scope>NUCLEOTIDE SEQUENCE [LARGE SCALE GENOMIC DNA]</scope>
    <source>
        <strain evidence="1 2">AM22-1</strain>
    </source>
</reference>
<name>A0A3R6H595_9BACT</name>
<evidence type="ECO:0000313" key="2">
    <source>
        <dbReference type="Proteomes" id="UP000286501"/>
    </source>
</evidence>
<dbReference type="RefSeq" id="WP_118200321.1">
    <property type="nucleotide sequence ID" value="NZ_QRIE01000015.1"/>
</dbReference>
<gene>
    <name evidence="1" type="ORF">DW250_03315</name>
</gene>
<comment type="caution">
    <text evidence="1">The sequence shown here is derived from an EMBL/GenBank/DDBJ whole genome shotgun (WGS) entry which is preliminary data.</text>
</comment>
<protein>
    <submittedName>
        <fullName evidence="1">Uncharacterized protein</fullName>
    </submittedName>
</protein>
<sequence>MERKTKHITLLDHGKTMLYDFSKCDNYIEAILADYIDCTTDEQLKESISLCFPDNVSDQEKVFGNLKSKFSKIIPGRRKVYYVSVYNENNERVAVIGSNLFGSGLFYARLRVDADLFGNKEEAKELIRKVKSNGVCNKLRYFDKAKVPSDIQYKVTEWKF</sequence>
<evidence type="ECO:0000313" key="1">
    <source>
        <dbReference type="EMBL" id="RHG68108.1"/>
    </source>
</evidence>
<dbReference type="Proteomes" id="UP000286501">
    <property type="component" value="Unassembled WGS sequence"/>
</dbReference>
<dbReference type="AlphaFoldDB" id="A0A3R6H595"/>
<accession>A0A3R6H595</accession>
<dbReference type="EMBL" id="QRIN01000009">
    <property type="protein sequence ID" value="RHG68108.1"/>
    <property type="molecule type" value="Genomic_DNA"/>
</dbReference>